<keyword evidence="2" id="KW-1185">Reference proteome</keyword>
<proteinExistence type="predicted"/>
<evidence type="ECO:0000313" key="1">
    <source>
        <dbReference type="EMBL" id="KAL3670751.1"/>
    </source>
</evidence>
<organism evidence="1 2">
    <name type="scientific">Phytophthora oleae</name>
    <dbReference type="NCBI Taxonomy" id="2107226"/>
    <lineage>
        <taxon>Eukaryota</taxon>
        <taxon>Sar</taxon>
        <taxon>Stramenopiles</taxon>
        <taxon>Oomycota</taxon>
        <taxon>Peronosporomycetes</taxon>
        <taxon>Peronosporales</taxon>
        <taxon>Peronosporaceae</taxon>
        <taxon>Phytophthora</taxon>
    </lineage>
</organism>
<name>A0ABD3FYM8_9STRA</name>
<evidence type="ECO:0000313" key="2">
    <source>
        <dbReference type="Proteomes" id="UP001632037"/>
    </source>
</evidence>
<dbReference type="AlphaFoldDB" id="A0ABD3FYM8"/>
<protein>
    <submittedName>
        <fullName evidence="1">Uncharacterized protein</fullName>
    </submittedName>
</protein>
<accession>A0ABD3FYM8</accession>
<dbReference type="EMBL" id="JBIMZQ010000006">
    <property type="protein sequence ID" value="KAL3670751.1"/>
    <property type="molecule type" value="Genomic_DNA"/>
</dbReference>
<gene>
    <name evidence="1" type="ORF">V7S43_003939</name>
</gene>
<sequence>MRYGRHSTRKLVNCGASMKRTTSFFVPLHEQNSTSAFGLISQTHLVSKAWVDLSLIQRATLVMHYLPAYLLKYAPLLQIRLDSSFYHVSCISSSENSIFPVHVHLVVCIIDYMYQTLYCRLQFVATALTVNAEKPEVISSRDNG</sequence>
<dbReference type="Proteomes" id="UP001632037">
    <property type="component" value="Unassembled WGS sequence"/>
</dbReference>
<reference evidence="1 2" key="1">
    <citation type="submission" date="2024-09" db="EMBL/GenBank/DDBJ databases">
        <title>Genome sequencing and assembly of Phytophthora oleae, isolate VK10A, causative agent of rot of olive drupes.</title>
        <authorList>
            <person name="Conti Taguali S."/>
            <person name="Riolo M."/>
            <person name="La Spada F."/>
            <person name="Cacciola S.O."/>
            <person name="Dionisio G."/>
        </authorList>
    </citation>
    <scope>NUCLEOTIDE SEQUENCE [LARGE SCALE GENOMIC DNA]</scope>
    <source>
        <strain evidence="1 2">VK10A</strain>
    </source>
</reference>
<comment type="caution">
    <text evidence="1">The sequence shown here is derived from an EMBL/GenBank/DDBJ whole genome shotgun (WGS) entry which is preliminary data.</text>
</comment>